<dbReference type="InterPro" id="IPR015947">
    <property type="entry name" value="PUA-like_sf"/>
</dbReference>
<dbReference type="KEGG" id="azq:G3580_01555"/>
<dbReference type="InterPro" id="IPR003111">
    <property type="entry name" value="Lon_prtase_N"/>
</dbReference>
<reference evidence="2 3" key="1">
    <citation type="submission" date="2020-02" db="EMBL/GenBank/DDBJ databases">
        <title>Nitrogenibacter mangrovi gen. nov., sp. nov. isolated from mangrove sediment, a denitrifying betaproteobacterium.</title>
        <authorList>
            <person name="Liao H."/>
            <person name="Tian Y."/>
        </authorList>
    </citation>
    <scope>NUCLEOTIDE SEQUENCE [LARGE SCALE GENOMIC DNA]</scope>
    <source>
        <strain evidence="2 3">M9-3-2</strain>
    </source>
</reference>
<proteinExistence type="predicted"/>
<dbReference type="Proteomes" id="UP000501991">
    <property type="component" value="Chromosome"/>
</dbReference>
<evidence type="ECO:0000259" key="1">
    <source>
        <dbReference type="PROSITE" id="PS51787"/>
    </source>
</evidence>
<gene>
    <name evidence="2" type="ORF">G3580_01555</name>
</gene>
<dbReference type="EMBL" id="CP048836">
    <property type="protein sequence ID" value="QID16426.1"/>
    <property type="molecule type" value="Genomic_DNA"/>
</dbReference>
<dbReference type="PANTHER" id="PTHR46732">
    <property type="entry name" value="ATP-DEPENDENT PROTEASE LA (LON) DOMAIN PROTEIN"/>
    <property type="match status" value="1"/>
</dbReference>
<name>A0A6C1AYJ7_9RHOO</name>
<organism evidence="2 3">
    <name type="scientific">Nitrogeniibacter mangrovi</name>
    <dbReference type="NCBI Taxonomy" id="2016596"/>
    <lineage>
        <taxon>Bacteria</taxon>
        <taxon>Pseudomonadati</taxon>
        <taxon>Pseudomonadota</taxon>
        <taxon>Betaproteobacteria</taxon>
        <taxon>Rhodocyclales</taxon>
        <taxon>Zoogloeaceae</taxon>
        <taxon>Nitrogeniibacter</taxon>
    </lineage>
</organism>
<accession>A0A6C1AYJ7</accession>
<dbReference type="InterPro" id="IPR046336">
    <property type="entry name" value="Lon_prtase_N_sf"/>
</dbReference>
<evidence type="ECO:0000313" key="2">
    <source>
        <dbReference type="EMBL" id="QID16426.1"/>
    </source>
</evidence>
<dbReference type="PANTHER" id="PTHR46732:SF8">
    <property type="entry name" value="ATP-DEPENDENT PROTEASE LA (LON) DOMAIN PROTEIN"/>
    <property type="match status" value="1"/>
</dbReference>
<dbReference type="PROSITE" id="PS51787">
    <property type="entry name" value="LON_N"/>
    <property type="match status" value="1"/>
</dbReference>
<dbReference type="RefSeq" id="WP_173763594.1">
    <property type="nucleotide sequence ID" value="NZ_CP048836.1"/>
</dbReference>
<dbReference type="Pfam" id="PF02190">
    <property type="entry name" value="LON_substr_bdg"/>
    <property type="match status" value="1"/>
</dbReference>
<dbReference type="SMART" id="SM00464">
    <property type="entry name" value="LON"/>
    <property type="match status" value="1"/>
</dbReference>
<feature type="domain" description="Lon N-terminal" evidence="1">
    <location>
        <begin position="4"/>
        <end position="193"/>
    </location>
</feature>
<protein>
    <submittedName>
        <fullName evidence="2">Peptidase S16</fullName>
    </submittedName>
</protein>
<dbReference type="Gene3D" id="1.10.4060.10">
    <property type="entry name" value="BPP1347 like domain"/>
    <property type="match status" value="1"/>
</dbReference>
<keyword evidence="3" id="KW-1185">Reference proteome</keyword>
<evidence type="ECO:0000313" key="3">
    <source>
        <dbReference type="Proteomes" id="UP000501991"/>
    </source>
</evidence>
<sequence>MTSLASLPLFPLQTVLFPQGRLALKVFEARYMDMVSACLRTSGTFGICLIAAGSEVGEAAVPHAVGTEARIVTADATTAGVLDIVVAGERRFRLHDHSVGKGQLLEGEVEWLAPLAHQPVPEAQDNLIPLLRKIVADQGDRVAEPHRFDDAEWVGARYAEVLPIQSLAKQKLLELDDVVSRLEIIQQYLDQRGLLDTRPA</sequence>
<dbReference type="AlphaFoldDB" id="A0A6C1AYJ7"/>
<dbReference type="Gene3D" id="2.30.130.40">
    <property type="entry name" value="LON domain-like"/>
    <property type="match status" value="1"/>
</dbReference>
<dbReference type="SUPFAM" id="SSF88697">
    <property type="entry name" value="PUA domain-like"/>
    <property type="match status" value="1"/>
</dbReference>